<accession>A0A9N9P4H1</accession>
<dbReference type="Proteomes" id="UP000789759">
    <property type="component" value="Unassembled WGS sequence"/>
</dbReference>
<feature type="non-terminal residue" evidence="1">
    <location>
        <position position="1"/>
    </location>
</feature>
<reference evidence="1" key="1">
    <citation type="submission" date="2021-06" db="EMBL/GenBank/DDBJ databases">
        <authorList>
            <person name="Kallberg Y."/>
            <person name="Tangrot J."/>
            <person name="Rosling A."/>
        </authorList>
    </citation>
    <scope>NUCLEOTIDE SEQUENCE</scope>
    <source>
        <strain evidence="1">FL966</strain>
    </source>
</reference>
<keyword evidence="2" id="KW-1185">Reference proteome</keyword>
<dbReference type="AlphaFoldDB" id="A0A9N9P4H1"/>
<evidence type="ECO:0000313" key="2">
    <source>
        <dbReference type="Proteomes" id="UP000789759"/>
    </source>
</evidence>
<comment type="caution">
    <text evidence="1">The sequence shown here is derived from an EMBL/GenBank/DDBJ whole genome shotgun (WGS) entry which is preliminary data.</text>
</comment>
<dbReference type="EMBL" id="CAJVQA010026476">
    <property type="protein sequence ID" value="CAG8789208.1"/>
    <property type="molecule type" value="Genomic_DNA"/>
</dbReference>
<proteinExistence type="predicted"/>
<organism evidence="1 2">
    <name type="scientific">Cetraspora pellucida</name>
    <dbReference type="NCBI Taxonomy" id="1433469"/>
    <lineage>
        <taxon>Eukaryota</taxon>
        <taxon>Fungi</taxon>
        <taxon>Fungi incertae sedis</taxon>
        <taxon>Mucoromycota</taxon>
        <taxon>Glomeromycotina</taxon>
        <taxon>Glomeromycetes</taxon>
        <taxon>Diversisporales</taxon>
        <taxon>Gigasporaceae</taxon>
        <taxon>Cetraspora</taxon>
    </lineage>
</organism>
<name>A0A9N9P4H1_9GLOM</name>
<protein>
    <submittedName>
        <fullName evidence="1">23123_t:CDS:1</fullName>
    </submittedName>
</protein>
<sequence length="58" mass="6468">ANLRTNNLITLIHLISNNIDNLIAVSSYSVLINKKSNSGGQPRGEIWNAYTIEQKNEN</sequence>
<evidence type="ECO:0000313" key="1">
    <source>
        <dbReference type="EMBL" id="CAG8789208.1"/>
    </source>
</evidence>
<gene>
    <name evidence="1" type="ORF">CPELLU_LOCUS16888</name>
</gene>